<feature type="domain" description="Response regulatory" evidence="4">
    <location>
        <begin position="3"/>
        <end position="121"/>
    </location>
</feature>
<dbReference type="Gene3D" id="3.20.20.450">
    <property type="entry name" value="EAL domain"/>
    <property type="match status" value="1"/>
</dbReference>
<dbReference type="InterPro" id="IPR003018">
    <property type="entry name" value="GAF"/>
</dbReference>
<dbReference type="Pfam" id="PF00563">
    <property type="entry name" value="EAL"/>
    <property type="match status" value="1"/>
</dbReference>
<accession>A0A328F714</accession>
<dbReference type="AlphaFoldDB" id="A0A328F714"/>
<evidence type="ECO:0000313" key="9">
    <source>
        <dbReference type="Proteomes" id="UP000248798"/>
    </source>
</evidence>
<dbReference type="CDD" id="cd01949">
    <property type="entry name" value="GGDEF"/>
    <property type="match status" value="1"/>
</dbReference>
<dbReference type="InterPro" id="IPR029787">
    <property type="entry name" value="Nucleotide_cyclase"/>
</dbReference>
<dbReference type="RefSeq" id="WP_111959666.1">
    <property type="nucleotide sequence ID" value="NZ_CP036313.1"/>
</dbReference>
<dbReference type="Proteomes" id="UP000293902">
    <property type="component" value="Chromosome"/>
</dbReference>
<dbReference type="Gene3D" id="3.30.450.40">
    <property type="match status" value="1"/>
</dbReference>
<evidence type="ECO:0000313" key="7">
    <source>
        <dbReference type="EMBL" id="QBH14608.1"/>
    </source>
</evidence>
<evidence type="ECO:0000259" key="6">
    <source>
        <dbReference type="PROSITE" id="PS50887"/>
    </source>
</evidence>
<dbReference type="SMART" id="SM00052">
    <property type="entry name" value="EAL"/>
    <property type="match status" value="1"/>
</dbReference>
<name>A0A328F714_9BACT</name>
<reference evidence="8 9" key="1">
    <citation type="submission" date="2018-06" db="EMBL/GenBank/DDBJ databases">
        <title>Complete Genome Sequence of Desulfobacter hydrogenophilus (DSM3380).</title>
        <authorList>
            <person name="Marietou A."/>
            <person name="Schreiber L."/>
            <person name="Marshall I."/>
            <person name="Jorgensen B."/>
        </authorList>
    </citation>
    <scope>NUCLEOTIDE SEQUENCE [LARGE SCALE GENOMIC DNA]</scope>
    <source>
        <strain evidence="8 9">DSM 3380</strain>
    </source>
</reference>
<dbReference type="EMBL" id="QLNI01000049">
    <property type="protein sequence ID" value="RAM00404.1"/>
    <property type="molecule type" value="Genomic_DNA"/>
</dbReference>
<dbReference type="SUPFAM" id="SSF52172">
    <property type="entry name" value="CheY-like"/>
    <property type="match status" value="1"/>
</dbReference>
<dbReference type="GO" id="GO:0000160">
    <property type="term" value="P:phosphorelay signal transduction system"/>
    <property type="evidence" value="ECO:0007669"/>
    <property type="project" value="InterPro"/>
</dbReference>
<dbReference type="SMART" id="SM00065">
    <property type="entry name" value="GAF"/>
    <property type="match status" value="1"/>
</dbReference>
<keyword evidence="3" id="KW-0597">Phosphoprotein</keyword>
<evidence type="ECO:0000259" key="5">
    <source>
        <dbReference type="PROSITE" id="PS50883"/>
    </source>
</evidence>
<dbReference type="PROSITE" id="PS50887">
    <property type="entry name" value="GGDEF"/>
    <property type="match status" value="1"/>
</dbReference>
<dbReference type="SMART" id="SM00267">
    <property type="entry name" value="GGDEF"/>
    <property type="match status" value="1"/>
</dbReference>
<proteinExistence type="predicted"/>
<feature type="domain" description="GGDEF" evidence="6">
    <location>
        <begin position="342"/>
        <end position="485"/>
    </location>
</feature>
<evidence type="ECO:0000313" key="8">
    <source>
        <dbReference type="EMBL" id="RAM00404.1"/>
    </source>
</evidence>
<evidence type="ECO:0000256" key="1">
    <source>
        <dbReference type="ARBA" id="ARBA00022679"/>
    </source>
</evidence>
<dbReference type="Pfam" id="PF13185">
    <property type="entry name" value="GAF_2"/>
    <property type="match status" value="1"/>
</dbReference>
<evidence type="ECO:0000313" key="10">
    <source>
        <dbReference type="Proteomes" id="UP000293902"/>
    </source>
</evidence>
<dbReference type="SUPFAM" id="SSF55781">
    <property type="entry name" value="GAF domain-like"/>
    <property type="match status" value="1"/>
</dbReference>
<dbReference type="InterPro" id="IPR050706">
    <property type="entry name" value="Cyclic-di-GMP_PDE-like"/>
</dbReference>
<dbReference type="Pfam" id="PF00072">
    <property type="entry name" value="Response_reg"/>
    <property type="match status" value="1"/>
</dbReference>
<dbReference type="InterPro" id="IPR001789">
    <property type="entry name" value="Sig_transdc_resp-reg_receiver"/>
</dbReference>
<dbReference type="PANTHER" id="PTHR33121">
    <property type="entry name" value="CYCLIC DI-GMP PHOSPHODIESTERASE PDEF"/>
    <property type="match status" value="1"/>
</dbReference>
<dbReference type="InterPro" id="IPR011006">
    <property type="entry name" value="CheY-like_superfamily"/>
</dbReference>
<dbReference type="InterPro" id="IPR029016">
    <property type="entry name" value="GAF-like_dom_sf"/>
</dbReference>
<dbReference type="PROSITE" id="PS50110">
    <property type="entry name" value="RESPONSE_REGULATORY"/>
    <property type="match status" value="1"/>
</dbReference>
<evidence type="ECO:0000259" key="4">
    <source>
        <dbReference type="PROSITE" id="PS50110"/>
    </source>
</evidence>
<dbReference type="Gene3D" id="3.40.50.2300">
    <property type="match status" value="1"/>
</dbReference>
<dbReference type="SUPFAM" id="SSF55073">
    <property type="entry name" value="Nucleotide cyclase"/>
    <property type="match status" value="1"/>
</dbReference>
<sequence>MKDILFVDDDLKCLASLKRILHKYAANWKFHIAQSVDEGIHLIQNKKIDLVICDILMPEKDGFEMLKTLKGDKKTESIPVVMLTGMLDSKLKLKALSMGAADLLNKPIEKAELVTRISNGLKMKEYHDQILEQNLFLEKKIQERTRHAMMAAEIGSILVQGTDINEMAAKCCGAIVHYLDTAFARIWIMNDENNQLELIENDGLFTPLDGKDCMVCPGYLKIETIVKEKRAVLSNSIMEDLDIDDKTWLKKERITAFAGHPLIVGGRTMGVVAMFSRRRLETTELDAIASIADKIALGIDRKKAEEKACFLAYHDTLTGLPNRQFFFKALKSEVEYAGRYGKKFAVALIDLDDFNRVNESLGHNAGDQCLQDISDRLKNCLRSSDMLARLTSKKVPMARMGGDEFIILLQNTNDIFEIGQACQRLLNEFNHPVYVDQKEIFISASIGAAVFPEDGTDPGNLLKNTETALYDAKKKGPSVFSFYSESMNQASIELFEMGNNLRKAITDQQFQLYFQPKVRLLEKKIMGAEALLRWEIEKGKFISPSDFIPVAEKNGMIVSIGEWVLDTACKTCRALHRAGHTNVHIAVNVSALQLDQNNLSDNVASILEQNKISPESIEFEITETLVMSNPEKAIENLKQLKQMGFTIALDDFGTGYSSLAYLQKLPIDYVKIDISFIRQILVSLNAAVMVKTIIDMAHNLGLQVIAEGVEEEKQAKLLEKMGCDIVQGFLFGHPMPEQYFLGLFDRNPKEIS</sequence>
<evidence type="ECO:0000256" key="2">
    <source>
        <dbReference type="ARBA" id="ARBA00022777"/>
    </source>
</evidence>
<gene>
    <name evidence="8" type="ORF">DO021_19170</name>
    <name evidence="7" type="ORF">EYB58_17765</name>
</gene>
<reference evidence="7 10" key="2">
    <citation type="submission" date="2019-02" db="EMBL/GenBank/DDBJ databases">
        <title>Complete genome sequence of Desulfobacter hydrogenophilus AcRS1.</title>
        <authorList>
            <person name="Marietou A."/>
            <person name="Lund M.B."/>
            <person name="Marshall I.P.G."/>
            <person name="Schreiber L."/>
            <person name="Jorgensen B."/>
        </authorList>
    </citation>
    <scope>NUCLEOTIDE SEQUENCE [LARGE SCALE GENOMIC DNA]</scope>
    <source>
        <strain evidence="7 10">AcRS1</strain>
    </source>
</reference>
<dbReference type="EMBL" id="CP036313">
    <property type="protein sequence ID" value="QBH14608.1"/>
    <property type="molecule type" value="Genomic_DNA"/>
</dbReference>
<dbReference type="InterPro" id="IPR043128">
    <property type="entry name" value="Rev_trsase/Diguanyl_cyclase"/>
</dbReference>
<keyword evidence="1" id="KW-0808">Transferase</keyword>
<dbReference type="NCBIfam" id="TIGR00254">
    <property type="entry name" value="GGDEF"/>
    <property type="match status" value="1"/>
</dbReference>
<feature type="domain" description="EAL" evidence="5">
    <location>
        <begin position="494"/>
        <end position="748"/>
    </location>
</feature>
<keyword evidence="2" id="KW-0418">Kinase</keyword>
<keyword evidence="10" id="KW-1185">Reference proteome</keyword>
<dbReference type="InterPro" id="IPR000160">
    <property type="entry name" value="GGDEF_dom"/>
</dbReference>
<dbReference type="SMART" id="SM00448">
    <property type="entry name" value="REC"/>
    <property type="match status" value="1"/>
</dbReference>
<feature type="modified residue" description="4-aspartylphosphate" evidence="3">
    <location>
        <position position="54"/>
    </location>
</feature>
<organism evidence="8 9">
    <name type="scientific">Desulfobacter hydrogenophilus</name>
    <dbReference type="NCBI Taxonomy" id="2291"/>
    <lineage>
        <taxon>Bacteria</taxon>
        <taxon>Pseudomonadati</taxon>
        <taxon>Thermodesulfobacteriota</taxon>
        <taxon>Desulfobacteria</taxon>
        <taxon>Desulfobacterales</taxon>
        <taxon>Desulfobacteraceae</taxon>
        <taxon>Desulfobacter</taxon>
    </lineage>
</organism>
<dbReference type="InterPro" id="IPR001633">
    <property type="entry name" value="EAL_dom"/>
</dbReference>
<evidence type="ECO:0000256" key="3">
    <source>
        <dbReference type="PROSITE-ProRule" id="PRU00169"/>
    </source>
</evidence>
<dbReference type="OrthoDB" id="9759431at2"/>
<dbReference type="GO" id="GO:0071111">
    <property type="term" value="F:cyclic-guanylate-specific phosphodiesterase activity"/>
    <property type="evidence" value="ECO:0007669"/>
    <property type="project" value="InterPro"/>
</dbReference>
<protein>
    <submittedName>
        <fullName evidence="7">EAL domain-containing protein</fullName>
    </submittedName>
</protein>
<dbReference type="CDD" id="cd01948">
    <property type="entry name" value="EAL"/>
    <property type="match status" value="1"/>
</dbReference>
<dbReference type="FunFam" id="3.20.20.450:FF:000001">
    <property type="entry name" value="Cyclic di-GMP phosphodiesterase yahA"/>
    <property type="match status" value="1"/>
</dbReference>
<dbReference type="Gene3D" id="3.30.70.270">
    <property type="match status" value="1"/>
</dbReference>
<dbReference type="PANTHER" id="PTHR33121:SF70">
    <property type="entry name" value="SIGNALING PROTEIN YKOW"/>
    <property type="match status" value="1"/>
</dbReference>
<dbReference type="SUPFAM" id="SSF141868">
    <property type="entry name" value="EAL domain-like"/>
    <property type="match status" value="1"/>
</dbReference>
<dbReference type="Proteomes" id="UP000248798">
    <property type="component" value="Unassembled WGS sequence"/>
</dbReference>
<dbReference type="PROSITE" id="PS50883">
    <property type="entry name" value="EAL"/>
    <property type="match status" value="1"/>
</dbReference>
<dbReference type="GO" id="GO:0016301">
    <property type="term" value="F:kinase activity"/>
    <property type="evidence" value="ECO:0007669"/>
    <property type="project" value="UniProtKB-KW"/>
</dbReference>
<dbReference type="Pfam" id="PF00990">
    <property type="entry name" value="GGDEF"/>
    <property type="match status" value="1"/>
</dbReference>
<dbReference type="InterPro" id="IPR035919">
    <property type="entry name" value="EAL_sf"/>
</dbReference>